<feature type="domain" description="Zinc knuckle CX2CX3GHX4C" evidence="5">
    <location>
        <begin position="24"/>
        <end position="44"/>
    </location>
</feature>
<evidence type="ECO:0000313" key="7">
    <source>
        <dbReference type="Proteomes" id="UP001224775"/>
    </source>
</evidence>
<accession>A0AAD9DEN1</accession>
<feature type="compositionally biased region" description="Basic and acidic residues" evidence="4">
    <location>
        <begin position="129"/>
        <end position="160"/>
    </location>
</feature>
<dbReference type="SUPFAM" id="SSF57756">
    <property type="entry name" value="Retrovirus zinc finger-like domains"/>
    <property type="match status" value="1"/>
</dbReference>
<comment type="caution">
    <text evidence="6">The sequence shown here is derived from an EMBL/GenBank/DDBJ whole genome shotgun (WGS) entry which is preliminary data.</text>
</comment>
<feature type="region of interest" description="Disordered" evidence="4">
    <location>
        <begin position="1"/>
        <end position="27"/>
    </location>
</feature>
<dbReference type="Proteomes" id="UP001224775">
    <property type="component" value="Unassembled WGS sequence"/>
</dbReference>
<keyword evidence="2" id="KW-0863">Zinc-finger</keyword>
<keyword evidence="3" id="KW-0862">Zinc</keyword>
<dbReference type="InterPro" id="IPR025829">
    <property type="entry name" value="Zn_knuckle_CX2CX3GHX4C"/>
</dbReference>
<gene>
    <name evidence="6" type="ORF">QTG54_004142</name>
</gene>
<feature type="region of interest" description="Disordered" evidence="4">
    <location>
        <begin position="41"/>
        <end position="73"/>
    </location>
</feature>
<feature type="compositionally biased region" description="Basic and acidic residues" evidence="4">
    <location>
        <begin position="93"/>
        <end position="117"/>
    </location>
</feature>
<evidence type="ECO:0000256" key="1">
    <source>
        <dbReference type="ARBA" id="ARBA00022723"/>
    </source>
</evidence>
<reference evidence="6" key="1">
    <citation type="submission" date="2023-06" db="EMBL/GenBank/DDBJ databases">
        <title>Survivors Of The Sea: Transcriptome response of Skeletonema marinoi to long-term dormancy.</title>
        <authorList>
            <person name="Pinder M.I.M."/>
            <person name="Kourtchenko O."/>
            <person name="Robertson E.K."/>
            <person name="Larsson T."/>
            <person name="Maumus F."/>
            <person name="Osuna-Cruz C.M."/>
            <person name="Vancaester E."/>
            <person name="Stenow R."/>
            <person name="Vandepoele K."/>
            <person name="Ploug H."/>
            <person name="Bruchert V."/>
            <person name="Godhe A."/>
            <person name="Topel M."/>
        </authorList>
    </citation>
    <scope>NUCLEOTIDE SEQUENCE</scope>
    <source>
        <strain evidence="6">R05AC</strain>
    </source>
</reference>
<evidence type="ECO:0000256" key="3">
    <source>
        <dbReference type="ARBA" id="ARBA00022833"/>
    </source>
</evidence>
<dbReference type="Gene3D" id="4.10.60.10">
    <property type="entry name" value="Zinc finger, CCHC-type"/>
    <property type="match status" value="1"/>
</dbReference>
<evidence type="ECO:0000259" key="5">
    <source>
        <dbReference type="Pfam" id="PF13696"/>
    </source>
</evidence>
<dbReference type="GO" id="GO:0003676">
    <property type="term" value="F:nucleic acid binding"/>
    <property type="evidence" value="ECO:0007669"/>
    <property type="project" value="InterPro"/>
</dbReference>
<feature type="compositionally biased region" description="Low complexity" evidence="4">
    <location>
        <begin position="171"/>
        <end position="180"/>
    </location>
</feature>
<evidence type="ECO:0000313" key="6">
    <source>
        <dbReference type="EMBL" id="KAK1744851.1"/>
    </source>
</evidence>
<dbReference type="Pfam" id="PF13696">
    <property type="entry name" value="zf-CCHC_2"/>
    <property type="match status" value="1"/>
</dbReference>
<proteinExistence type="predicted"/>
<dbReference type="EMBL" id="JATAAI010000006">
    <property type="protein sequence ID" value="KAK1744851.1"/>
    <property type="molecule type" value="Genomic_DNA"/>
</dbReference>
<dbReference type="AlphaFoldDB" id="A0AAD9DEN1"/>
<dbReference type="GO" id="GO:0008270">
    <property type="term" value="F:zinc ion binding"/>
    <property type="evidence" value="ECO:0007669"/>
    <property type="project" value="UniProtKB-KW"/>
</dbReference>
<dbReference type="InterPro" id="IPR036875">
    <property type="entry name" value="Znf_CCHC_sf"/>
</dbReference>
<protein>
    <recommendedName>
        <fullName evidence="5">Zinc knuckle CX2CX3GHX4C domain-containing protein</fullName>
    </recommendedName>
</protein>
<evidence type="ECO:0000256" key="4">
    <source>
        <dbReference type="SAM" id="MobiDB-lite"/>
    </source>
</evidence>
<organism evidence="6 7">
    <name type="scientific">Skeletonema marinoi</name>
    <dbReference type="NCBI Taxonomy" id="267567"/>
    <lineage>
        <taxon>Eukaryota</taxon>
        <taxon>Sar</taxon>
        <taxon>Stramenopiles</taxon>
        <taxon>Ochrophyta</taxon>
        <taxon>Bacillariophyta</taxon>
        <taxon>Coscinodiscophyceae</taxon>
        <taxon>Thalassiosirophycidae</taxon>
        <taxon>Thalassiosirales</taxon>
        <taxon>Skeletonemataceae</taxon>
        <taxon>Skeletonema</taxon>
        <taxon>Skeletonema marinoi-dohrnii complex</taxon>
    </lineage>
</organism>
<evidence type="ECO:0000256" key="2">
    <source>
        <dbReference type="ARBA" id="ARBA00022771"/>
    </source>
</evidence>
<keyword evidence="1" id="KW-0479">Metal-binding</keyword>
<keyword evidence="7" id="KW-1185">Reference proteome</keyword>
<sequence>MGGEEESQSNTQGGATKRKESTPPDGYVCRLCSVPGHWIQVCPTKKTGDKKRKRTPSDHVPVPGKDPSPEDVAEAQKMQEILLRNVSVEKHLVSTSKKRDDETQCRFARPADLELNKMKARAGNKAAQKKAEQEESAQKRKETKQIKKAKVEQSEKKKQVEAAAEEDNDDSSSSSGSSSSSDEDSEGEAKKVDSDSSSSDDDEE</sequence>
<feature type="region of interest" description="Disordered" evidence="4">
    <location>
        <begin position="93"/>
        <end position="204"/>
    </location>
</feature>
<name>A0AAD9DEN1_9STRA</name>